<dbReference type="EMBL" id="JAWDGP010005587">
    <property type="protein sequence ID" value="KAK3755821.1"/>
    <property type="molecule type" value="Genomic_DNA"/>
</dbReference>
<dbReference type="AlphaFoldDB" id="A0AAE0YTK6"/>
<evidence type="ECO:0000313" key="2">
    <source>
        <dbReference type="Proteomes" id="UP001283361"/>
    </source>
</evidence>
<protein>
    <submittedName>
        <fullName evidence="1">Uncharacterized protein</fullName>
    </submittedName>
</protein>
<accession>A0AAE0YTK6</accession>
<keyword evidence="2" id="KW-1185">Reference proteome</keyword>
<comment type="caution">
    <text evidence="1">The sequence shown here is derived from an EMBL/GenBank/DDBJ whole genome shotgun (WGS) entry which is preliminary data.</text>
</comment>
<organism evidence="1 2">
    <name type="scientific">Elysia crispata</name>
    <name type="common">lettuce slug</name>
    <dbReference type="NCBI Taxonomy" id="231223"/>
    <lineage>
        <taxon>Eukaryota</taxon>
        <taxon>Metazoa</taxon>
        <taxon>Spiralia</taxon>
        <taxon>Lophotrochozoa</taxon>
        <taxon>Mollusca</taxon>
        <taxon>Gastropoda</taxon>
        <taxon>Heterobranchia</taxon>
        <taxon>Euthyneura</taxon>
        <taxon>Panpulmonata</taxon>
        <taxon>Sacoglossa</taxon>
        <taxon>Placobranchoidea</taxon>
        <taxon>Plakobranchidae</taxon>
        <taxon>Elysia</taxon>
    </lineage>
</organism>
<reference evidence="1" key="1">
    <citation type="journal article" date="2023" name="G3 (Bethesda)">
        <title>A reference genome for the long-term kleptoplast-retaining sea slug Elysia crispata morphotype clarki.</title>
        <authorList>
            <person name="Eastman K.E."/>
            <person name="Pendleton A.L."/>
            <person name="Shaikh M.A."/>
            <person name="Suttiyut T."/>
            <person name="Ogas R."/>
            <person name="Tomko P."/>
            <person name="Gavelis G."/>
            <person name="Widhalm J.R."/>
            <person name="Wisecaver J.H."/>
        </authorList>
    </citation>
    <scope>NUCLEOTIDE SEQUENCE</scope>
    <source>
        <strain evidence="1">ECLA1</strain>
    </source>
</reference>
<sequence length="76" mass="8151">MSKSMMAESEPKTTLFVSTAVVFILGQGFSQPDNPNCGQPGSCGSWNSMSGSPIVIQMDPLTPVVDTQFYVRAHLV</sequence>
<gene>
    <name evidence="1" type="ORF">RRG08_010424</name>
</gene>
<dbReference type="Proteomes" id="UP001283361">
    <property type="component" value="Unassembled WGS sequence"/>
</dbReference>
<evidence type="ECO:0000313" key="1">
    <source>
        <dbReference type="EMBL" id="KAK3755821.1"/>
    </source>
</evidence>
<proteinExistence type="predicted"/>
<name>A0AAE0YTK6_9GAST</name>